<dbReference type="AlphaFoldDB" id="A0A6M0H4N8"/>
<dbReference type="RefSeq" id="WP_199869966.1">
    <property type="nucleotide sequence ID" value="NZ_JAAGPU010000015.1"/>
</dbReference>
<dbReference type="Proteomes" id="UP000481872">
    <property type="component" value="Unassembled WGS sequence"/>
</dbReference>
<comment type="caution">
    <text evidence="3">The sequence shown here is derived from an EMBL/GenBank/DDBJ whole genome shotgun (WGS) entry which is preliminary data.</text>
</comment>
<keyword evidence="4" id="KW-1185">Reference proteome</keyword>
<feature type="compositionally biased region" description="Basic and acidic residues" evidence="1">
    <location>
        <begin position="80"/>
        <end position="90"/>
    </location>
</feature>
<keyword evidence="2" id="KW-0732">Signal</keyword>
<dbReference type="EMBL" id="JAAGPU010000015">
    <property type="protein sequence ID" value="NEU05043.1"/>
    <property type="molecule type" value="Genomic_DNA"/>
</dbReference>
<evidence type="ECO:0000256" key="2">
    <source>
        <dbReference type="SAM" id="SignalP"/>
    </source>
</evidence>
<reference evidence="3 4" key="1">
    <citation type="submission" date="2020-02" db="EMBL/GenBank/DDBJ databases">
        <title>Genome assembly of a novel Clostridium senegalense strain.</title>
        <authorList>
            <person name="Gupta T.B."/>
            <person name="Jauregui R."/>
            <person name="Maclean P."/>
            <person name="Nawarathana A."/>
            <person name="Brightwell G."/>
        </authorList>
    </citation>
    <scope>NUCLEOTIDE SEQUENCE [LARGE SCALE GENOMIC DNA]</scope>
    <source>
        <strain evidence="3 4">AGRFS4</strain>
    </source>
</reference>
<accession>A0A6M0H4N8</accession>
<evidence type="ECO:0000256" key="1">
    <source>
        <dbReference type="SAM" id="MobiDB-lite"/>
    </source>
</evidence>
<organism evidence="3 4">
    <name type="scientific">Clostridium senegalense</name>
    <dbReference type="NCBI Taxonomy" id="1465809"/>
    <lineage>
        <taxon>Bacteria</taxon>
        <taxon>Bacillati</taxon>
        <taxon>Bacillota</taxon>
        <taxon>Clostridia</taxon>
        <taxon>Eubacteriales</taxon>
        <taxon>Clostridiaceae</taxon>
        <taxon>Clostridium</taxon>
    </lineage>
</organism>
<proteinExistence type="predicted"/>
<name>A0A6M0H4N8_9CLOT</name>
<evidence type="ECO:0000313" key="3">
    <source>
        <dbReference type="EMBL" id="NEU05043.1"/>
    </source>
</evidence>
<feature type="region of interest" description="Disordered" evidence="1">
    <location>
        <begin position="80"/>
        <end position="101"/>
    </location>
</feature>
<sequence length="101" mass="10958">MKMKKLGIQLLTVAMLVGTTTSVFASSQGGENIVDKISAKIGTYAEGKAPEMPKDAIQLEKSNVNSDNEEILNGEVKTYKQGEMPEKPEGAVEMNKQIIEN</sequence>
<feature type="chain" id="PRO_5026961799" evidence="2">
    <location>
        <begin position="26"/>
        <end position="101"/>
    </location>
</feature>
<feature type="signal peptide" evidence="2">
    <location>
        <begin position="1"/>
        <end position="25"/>
    </location>
</feature>
<protein>
    <submittedName>
        <fullName evidence="3">Uncharacterized protein</fullName>
    </submittedName>
</protein>
<evidence type="ECO:0000313" key="4">
    <source>
        <dbReference type="Proteomes" id="UP000481872"/>
    </source>
</evidence>
<gene>
    <name evidence="3" type="ORF">G3M99_09295</name>
</gene>